<gene>
    <name evidence="1" type="ORF">Ga0061064_0330</name>
</gene>
<organism evidence="1 2">
    <name type="scientific">Pseudidiomarina woesei</name>
    <dbReference type="NCBI Taxonomy" id="1381080"/>
    <lineage>
        <taxon>Bacteria</taxon>
        <taxon>Pseudomonadati</taxon>
        <taxon>Pseudomonadota</taxon>
        <taxon>Gammaproteobacteria</taxon>
        <taxon>Alteromonadales</taxon>
        <taxon>Idiomarinaceae</taxon>
        <taxon>Pseudidiomarina</taxon>
    </lineage>
</organism>
<keyword evidence="2" id="KW-1185">Reference proteome</keyword>
<evidence type="ECO:0000313" key="2">
    <source>
        <dbReference type="Proteomes" id="UP000182598"/>
    </source>
</evidence>
<dbReference type="RefSeq" id="WP_055438043.1">
    <property type="nucleotide sequence ID" value="NZ_CYHB01000001.1"/>
</dbReference>
<dbReference type="EMBL" id="CYHB01000001">
    <property type="protein sequence ID" value="CUA82962.1"/>
    <property type="molecule type" value="Genomic_DNA"/>
</dbReference>
<reference evidence="2" key="1">
    <citation type="submission" date="2015-08" db="EMBL/GenBank/DDBJ databases">
        <authorList>
            <person name="Varghese N."/>
        </authorList>
    </citation>
    <scope>NUCLEOTIDE SEQUENCE [LARGE SCALE GENOMIC DNA]</scope>
    <source>
        <strain evidence="2">DSM 27808</strain>
    </source>
</reference>
<dbReference type="OrthoDB" id="6241082at2"/>
<proteinExistence type="predicted"/>
<dbReference type="Proteomes" id="UP000182598">
    <property type="component" value="Unassembled WGS sequence"/>
</dbReference>
<dbReference type="AlphaFoldDB" id="A0A0K6GW43"/>
<evidence type="ECO:0000313" key="1">
    <source>
        <dbReference type="EMBL" id="CUA82962.1"/>
    </source>
</evidence>
<protein>
    <recommendedName>
        <fullName evidence="3">Toxin CptA</fullName>
    </recommendedName>
</protein>
<accession>A0A0K6GW43</accession>
<evidence type="ECO:0008006" key="3">
    <source>
        <dbReference type="Google" id="ProtNLM"/>
    </source>
</evidence>
<sequence>MLLHISVQPWRWLRGPASVWGINCRTGEWLELTAAEPHPWQQQPLSWVTAWGALVILYAPQQPRRWVWLPKSWLGDANYRRLARFLLRWRQNAR</sequence>
<name>A0A0K6GW43_9GAMM</name>